<dbReference type="Proteomes" id="UP001220964">
    <property type="component" value="Unassembled WGS sequence"/>
</dbReference>
<proteinExistence type="predicted"/>
<dbReference type="EMBL" id="JARGYC010000221">
    <property type="protein sequence ID" value="MDF0603989.1"/>
    <property type="molecule type" value="Genomic_DNA"/>
</dbReference>
<sequence>MWTKQAREITKVFEGLREKHAADVAKIREAFEAVHATWQPLFAELERFPINLHRIRRRRSSFRIPGA</sequence>
<evidence type="ECO:0000313" key="1">
    <source>
        <dbReference type="EMBL" id="MDF0603989.1"/>
    </source>
</evidence>
<comment type="caution">
    <text evidence="1">The sequence shown here is derived from an EMBL/GenBank/DDBJ whole genome shotgun (WGS) entry which is preliminary data.</text>
</comment>
<dbReference type="AlphaFoldDB" id="A0AAE3NYH6"/>
<reference evidence="1" key="1">
    <citation type="submission" date="2023-03" db="EMBL/GenBank/DDBJ databases">
        <title>Multiphase analysis and comparison of six strains from genera Psychromarinibacter, Lutimaribacter, and Maritimibacter, including a novel species: Psychromarinibacter sediminicola sp. nov.</title>
        <authorList>
            <person name="Wang Y.-H."/>
            <person name="Ye M.-Q."/>
            <person name="Du Z.-J."/>
        </authorList>
    </citation>
    <scope>NUCLEOTIDE SEQUENCE</scope>
    <source>
        <strain evidence="1">C21-152</strain>
    </source>
</reference>
<keyword evidence="2" id="KW-1185">Reference proteome</keyword>
<gene>
    <name evidence="1" type="ORF">P1J78_25105</name>
</gene>
<organism evidence="1 2">
    <name type="scientific">Psychromarinibacter sediminicola</name>
    <dbReference type="NCBI Taxonomy" id="3033385"/>
    <lineage>
        <taxon>Bacteria</taxon>
        <taxon>Pseudomonadati</taxon>
        <taxon>Pseudomonadota</taxon>
        <taxon>Alphaproteobacteria</taxon>
        <taxon>Rhodobacterales</taxon>
        <taxon>Paracoccaceae</taxon>
        <taxon>Psychromarinibacter</taxon>
    </lineage>
</organism>
<name>A0AAE3NYH6_9RHOB</name>
<protein>
    <submittedName>
        <fullName evidence="1">Uncharacterized protein</fullName>
    </submittedName>
</protein>
<evidence type="ECO:0000313" key="2">
    <source>
        <dbReference type="Proteomes" id="UP001220964"/>
    </source>
</evidence>
<dbReference type="RefSeq" id="WP_275570092.1">
    <property type="nucleotide sequence ID" value="NZ_JARGYC010000221.1"/>
</dbReference>
<accession>A0AAE3NYH6</accession>